<evidence type="ECO:0000313" key="1">
    <source>
        <dbReference type="EMBL" id="KAH3779825.1"/>
    </source>
</evidence>
<proteinExistence type="predicted"/>
<keyword evidence="2" id="KW-1185">Reference proteome</keyword>
<organism evidence="1 2">
    <name type="scientific">Dreissena polymorpha</name>
    <name type="common">Zebra mussel</name>
    <name type="synonym">Mytilus polymorpha</name>
    <dbReference type="NCBI Taxonomy" id="45954"/>
    <lineage>
        <taxon>Eukaryota</taxon>
        <taxon>Metazoa</taxon>
        <taxon>Spiralia</taxon>
        <taxon>Lophotrochozoa</taxon>
        <taxon>Mollusca</taxon>
        <taxon>Bivalvia</taxon>
        <taxon>Autobranchia</taxon>
        <taxon>Heteroconchia</taxon>
        <taxon>Euheterodonta</taxon>
        <taxon>Imparidentia</taxon>
        <taxon>Neoheterodontei</taxon>
        <taxon>Myida</taxon>
        <taxon>Dreissenoidea</taxon>
        <taxon>Dreissenidae</taxon>
        <taxon>Dreissena</taxon>
    </lineage>
</organism>
<sequence>MKQVYVPIDAVEKLRTVKKSSDSTCPYERLSSLNEDEFRTDGISNIKTATRSSLWRYSILVPTDTLQTRQERVISEFISTKLVFDVSHTLHESISEEKIQPSENHHSLLLKKR</sequence>
<evidence type="ECO:0000313" key="2">
    <source>
        <dbReference type="Proteomes" id="UP000828390"/>
    </source>
</evidence>
<protein>
    <submittedName>
        <fullName evidence="1">Uncharacterized protein</fullName>
    </submittedName>
</protein>
<reference evidence="1" key="1">
    <citation type="journal article" date="2019" name="bioRxiv">
        <title>The Genome of the Zebra Mussel, Dreissena polymorpha: A Resource for Invasive Species Research.</title>
        <authorList>
            <person name="McCartney M.A."/>
            <person name="Auch B."/>
            <person name="Kono T."/>
            <person name="Mallez S."/>
            <person name="Zhang Y."/>
            <person name="Obille A."/>
            <person name="Becker A."/>
            <person name="Abrahante J.E."/>
            <person name="Garbe J."/>
            <person name="Badalamenti J.P."/>
            <person name="Herman A."/>
            <person name="Mangelson H."/>
            <person name="Liachko I."/>
            <person name="Sullivan S."/>
            <person name="Sone E.D."/>
            <person name="Koren S."/>
            <person name="Silverstein K.A.T."/>
            <person name="Beckman K.B."/>
            <person name="Gohl D.M."/>
        </authorList>
    </citation>
    <scope>NUCLEOTIDE SEQUENCE</scope>
    <source>
        <strain evidence="1">Duluth1</strain>
        <tissue evidence="1">Whole animal</tissue>
    </source>
</reference>
<gene>
    <name evidence="1" type="ORF">DPMN_157632</name>
</gene>
<reference evidence="1" key="2">
    <citation type="submission" date="2020-11" db="EMBL/GenBank/DDBJ databases">
        <authorList>
            <person name="McCartney M.A."/>
            <person name="Auch B."/>
            <person name="Kono T."/>
            <person name="Mallez S."/>
            <person name="Becker A."/>
            <person name="Gohl D.M."/>
            <person name="Silverstein K.A.T."/>
            <person name="Koren S."/>
            <person name="Bechman K.B."/>
            <person name="Herman A."/>
            <person name="Abrahante J.E."/>
            <person name="Garbe J."/>
        </authorList>
    </citation>
    <scope>NUCLEOTIDE SEQUENCE</scope>
    <source>
        <strain evidence="1">Duluth1</strain>
        <tissue evidence="1">Whole animal</tissue>
    </source>
</reference>
<name>A0A9D4IMG0_DREPO</name>
<dbReference type="Proteomes" id="UP000828390">
    <property type="component" value="Unassembled WGS sequence"/>
</dbReference>
<dbReference type="AlphaFoldDB" id="A0A9D4IMG0"/>
<comment type="caution">
    <text evidence="1">The sequence shown here is derived from an EMBL/GenBank/DDBJ whole genome shotgun (WGS) entry which is preliminary data.</text>
</comment>
<accession>A0A9D4IMG0</accession>
<dbReference type="EMBL" id="JAIWYP010000008">
    <property type="protein sequence ID" value="KAH3779825.1"/>
    <property type="molecule type" value="Genomic_DNA"/>
</dbReference>